<dbReference type="InterPro" id="IPR052935">
    <property type="entry name" value="Mg2+_PAP"/>
</dbReference>
<organism evidence="3 4">
    <name type="scientific">Trichodelitschia bisporula</name>
    <dbReference type="NCBI Taxonomy" id="703511"/>
    <lineage>
        <taxon>Eukaryota</taxon>
        <taxon>Fungi</taxon>
        <taxon>Dikarya</taxon>
        <taxon>Ascomycota</taxon>
        <taxon>Pezizomycotina</taxon>
        <taxon>Dothideomycetes</taxon>
        <taxon>Dothideomycetes incertae sedis</taxon>
        <taxon>Phaeotrichales</taxon>
        <taxon>Phaeotrichaceae</taxon>
        <taxon>Trichodelitschia</taxon>
    </lineage>
</organism>
<feature type="compositionally biased region" description="Low complexity" evidence="1">
    <location>
        <begin position="761"/>
        <end position="770"/>
    </location>
</feature>
<feature type="compositionally biased region" description="Polar residues" evidence="1">
    <location>
        <begin position="783"/>
        <end position="792"/>
    </location>
</feature>
<feature type="region of interest" description="Disordered" evidence="1">
    <location>
        <begin position="642"/>
        <end position="682"/>
    </location>
</feature>
<feature type="region of interest" description="Disordered" evidence="1">
    <location>
        <begin position="1020"/>
        <end position="1045"/>
    </location>
</feature>
<evidence type="ECO:0000256" key="1">
    <source>
        <dbReference type="SAM" id="MobiDB-lite"/>
    </source>
</evidence>
<evidence type="ECO:0000313" key="4">
    <source>
        <dbReference type="Proteomes" id="UP000799640"/>
    </source>
</evidence>
<dbReference type="OrthoDB" id="2117591at2759"/>
<feature type="region of interest" description="Disordered" evidence="1">
    <location>
        <begin position="115"/>
        <end position="137"/>
    </location>
</feature>
<dbReference type="Proteomes" id="UP000799640">
    <property type="component" value="Unassembled WGS sequence"/>
</dbReference>
<feature type="compositionally biased region" description="Basic and acidic residues" evidence="1">
    <location>
        <begin position="316"/>
        <end position="333"/>
    </location>
</feature>
<dbReference type="AlphaFoldDB" id="A0A6G1I9T1"/>
<dbReference type="PANTHER" id="PTHR28208">
    <property type="entry name" value="PHOSPHATIDATE PHOSPHATASE APP1"/>
    <property type="match status" value="1"/>
</dbReference>
<feature type="compositionally biased region" description="Pro residues" evidence="1">
    <location>
        <begin position="894"/>
        <end position="909"/>
    </location>
</feature>
<feature type="compositionally biased region" description="Low complexity" evidence="1">
    <location>
        <begin position="303"/>
        <end position="313"/>
    </location>
</feature>
<dbReference type="PANTHER" id="PTHR28208:SF3">
    <property type="entry name" value="PHOSPHATIDATE PHOSPHATASE APP1"/>
    <property type="match status" value="1"/>
</dbReference>
<feature type="compositionally biased region" description="Low complexity" evidence="1">
    <location>
        <begin position="965"/>
        <end position="976"/>
    </location>
</feature>
<feature type="compositionally biased region" description="Basic and acidic residues" evidence="1">
    <location>
        <begin position="731"/>
        <end position="742"/>
    </location>
</feature>
<feature type="compositionally biased region" description="Low complexity" evidence="1">
    <location>
        <begin position="842"/>
        <end position="855"/>
    </location>
</feature>
<keyword evidence="4" id="KW-1185">Reference proteome</keyword>
<feature type="region of interest" description="Disordered" evidence="1">
    <location>
        <begin position="695"/>
        <end position="858"/>
    </location>
</feature>
<dbReference type="Gene3D" id="6.10.140.100">
    <property type="match status" value="1"/>
</dbReference>
<protein>
    <submittedName>
        <fullName evidence="3">Actin patch protein 1</fullName>
    </submittedName>
</protein>
<feature type="compositionally biased region" description="Low complexity" evidence="1">
    <location>
        <begin position="662"/>
        <end position="672"/>
    </location>
</feature>
<gene>
    <name evidence="3" type="ORF">EJ06DRAFT_561015</name>
</gene>
<name>A0A6G1I9T1_9PEZI</name>
<feature type="region of interest" description="Disordered" evidence="1">
    <location>
        <begin position="213"/>
        <end position="243"/>
    </location>
</feature>
<feature type="region of interest" description="Disordered" evidence="1">
    <location>
        <begin position="293"/>
        <end position="333"/>
    </location>
</feature>
<proteinExistence type="predicted"/>
<dbReference type="GO" id="GO:0008195">
    <property type="term" value="F:phosphatidate phosphatase activity"/>
    <property type="evidence" value="ECO:0007669"/>
    <property type="project" value="InterPro"/>
</dbReference>
<feature type="domain" description="Phosphatidate phosphatase APP1 catalytic" evidence="2">
    <location>
        <begin position="483"/>
        <end position="632"/>
    </location>
</feature>
<evidence type="ECO:0000313" key="3">
    <source>
        <dbReference type="EMBL" id="KAF2404934.1"/>
    </source>
</evidence>
<feature type="compositionally biased region" description="Low complexity" evidence="1">
    <location>
        <begin position="809"/>
        <end position="823"/>
    </location>
</feature>
<sequence>MMHVIWGHEGFTRAWHILKMIPGGRQKPLLSGRTAYITFTKSERIRPPPRRSLLRTLFPKATHHAGLQLHRLRFETLPLLKHRAQSRIFRYIQGRQHARGAQSILGLLRRHGGRISGNEQRKNEPRGAMTDYTYGRGRDDVDREPGWKRTKLKGYLKAANDLRQSYQQNYSAGWGAGQKSMRLEDEHGNPYPDAMVAQSGAEEMILFPSYARRHTKSKPQAQPGTIQEEPGAGRDIRDTSGTGDAEFWRQRWEEYEDDNAVVDVDVRGWVFSPHKGQMSRKQRFLVRLARQLAGLPSPPSPGSSPRGSRSSSPHSRLQEKADSREERKAAEEAEAMLERAKIEGDAAERGLYSEGPNKSTRDNLRRIATNNSSNQNLASIVSPVQKRAAWSQPGGMSPAEVAVANANLMARLKPFIANPHANSAISVFFFNDTQSRHRPIYTDPYGHFALRAALDFVPTHVRVLASEDLSVVEKVIITEAKGVSVISDIDDTIKHTAITSGAREMFRNAFIRDLDDLSIDGVREWYNQLAGIGVHFHYVSNSPWQLFPVLTKFFSLAGLPPGSFHLKQYSGMLQGIFEPVAERKKSTLDRIARDFPERKFLLIGDSGEADLEVYTDFVLENPGRVLAVYIRDVTTTDSPGFFDAITPGSKNPSGTSASPLGSRSASANASSSEKYDEDDDSDLKAAIEASIRDLAEEERRRGPSLPPRRIWKETEDLIDLNDAEPPKPGVRRSDTEPKVEPKTRRRPLPPPNLKSSPAPPVMSASPSPLKSAPPPPAKPLALRTSTSTSDLQYRTEAKKAPPVPKPRRPSANPDLQSSSSSSSPTSNPRKVLPPPPPRRDTATSTSSQQSYTSTARKGISAVYNHLPAAPSLWSSAQANPGADRAASISDERPPPPPPRPSTATKPPPQTAATPHADDEPAPALPSRRNNLVAYPAAAAQFAQSRVTNAWNAYYGGEAQVRGYASSGSGSTPGTEGVNKREQMWRARWATAERVMRDRGVVLKGWRVGTDLAAESVELVRRAEEEARKEREEREREQGRRERGGG</sequence>
<dbReference type="GO" id="GO:0030479">
    <property type="term" value="C:actin cortical patch"/>
    <property type="evidence" value="ECO:0007669"/>
    <property type="project" value="TreeGrafter"/>
</dbReference>
<reference evidence="3" key="1">
    <citation type="journal article" date="2020" name="Stud. Mycol.">
        <title>101 Dothideomycetes genomes: a test case for predicting lifestyles and emergence of pathogens.</title>
        <authorList>
            <person name="Haridas S."/>
            <person name="Albert R."/>
            <person name="Binder M."/>
            <person name="Bloem J."/>
            <person name="Labutti K."/>
            <person name="Salamov A."/>
            <person name="Andreopoulos B."/>
            <person name="Baker S."/>
            <person name="Barry K."/>
            <person name="Bills G."/>
            <person name="Bluhm B."/>
            <person name="Cannon C."/>
            <person name="Castanera R."/>
            <person name="Culley D."/>
            <person name="Daum C."/>
            <person name="Ezra D."/>
            <person name="Gonzalez J."/>
            <person name="Henrissat B."/>
            <person name="Kuo A."/>
            <person name="Liang C."/>
            <person name="Lipzen A."/>
            <person name="Lutzoni F."/>
            <person name="Magnuson J."/>
            <person name="Mondo S."/>
            <person name="Nolan M."/>
            <person name="Ohm R."/>
            <person name="Pangilinan J."/>
            <person name="Park H.-J."/>
            <person name="Ramirez L."/>
            <person name="Alfaro M."/>
            <person name="Sun H."/>
            <person name="Tritt A."/>
            <person name="Yoshinaga Y."/>
            <person name="Zwiers L.-H."/>
            <person name="Turgeon B."/>
            <person name="Goodwin S."/>
            <person name="Spatafora J."/>
            <person name="Crous P."/>
            <person name="Grigoriev I."/>
        </authorList>
    </citation>
    <scope>NUCLEOTIDE SEQUENCE</scope>
    <source>
        <strain evidence="3">CBS 262.69</strain>
    </source>
</reference>
<feature type="region of interest" description="Disordered" evidence="1">
    <location>
        <begin position="872"/>
        <end position="929"/>
    </location>
</feature>
<dbReference type="EMBL" id="ML996687">
    <property type="protein sequence ID" value="KAF2404934.1"/>
    <property type="molecule type" value="Genomic_DNA"/>
</dbReference>
<dbReference type="PIRSF" id="PIRSF037464">
    <property type="entry name" value="UCP037464_APP1"/>
    <property type="match status" value="1"/>
</dbReference>
<dbReference type="InterPro" id="IPR017210">
    <property type="entry name" value="APP1"/>
</dbReference>
<dbReference type="Pfam" id="PF09949">
    <property type="entry name" value="APP1_cat"/>
    <property type="match status" value="1"/>
</dbReference>
<feature type="compositionally biased region" description="Pro residues" evidence="1">
    <location>
        <begin position="748"/>
        <end position="760"/>
    </location>
</feature>
<evidence type="ECO:0000259" key="2">
    <source>
        <dbReference type="Pfam" id="PF09949"/>
    </source>
</evidence>
<dbReference type="InterPro" id="IPR019236">
    <property type="entry name" value="APP1_cat"/>
</dbReference>
<feature type="compositionally biased region" description="Polar residues" evidence="1">
    <location>
        <begin position="648"/>
        <end position="661"/>
    </location>
</feature>
<feature type="region of interest" description="Disordered" evidence="1">
    <location>
        <begin position="961"/>
        <end position="981"/>
    </location>
</feature>
<accession>A0A6G1I9T1</accession>